<feature type="transmembrane region" description="Helical" evidence="1">
    <location>
        <begin position="80"/>
        <end position="101"/>
    </location>
</feature>
<evidence type="ECO:0000259" key="2">
    <source>
        <dbReference type="Pfam" id="PF14378"/>
    </source>
</evidence>
<dbReference type="Pfam" id="PF14378">
    <property type="entry name" value="PAP2_3"/>
    <property type="match status" value="1"/>
</dbReference>
<reference evidence="4" key="1">
    <citation type="journal article" date="2019" name="Int. J. Syst. Evol. Microbiol.">
        <title>The Global Catalogue of Microorganisms (GCM) 10K type strain sequencing project: providing services to taxonomists for standard genome sequencing and annotation.</title>
        <authorList>
            <consortium name="The Broad Institute Genomics Platform"/>
            <consortium name="The Broad Institute Genome Sequencing Center for Infectious Disease"/>
            <person name="Wu L."/>
            <person name="Ma J."/>
        </authorList>
    </citation>
    <scope>NUCLEOTIDE SEQUENCE [LARGE SCALE GENOMIC DNA]</scope>
    <source>
        <strain evidence="4">CCUG 36916</strain>
    </source>
</reference>
<keyword evidence="1" id="KW-0472">Membrane</keyword>
<proteinExistence type="predicted"/>
<feature type="domain" description="Inositolphosphotransferase Aur1/Ipt1" evidence="2">
    <location>
        <begin position="119"/>
        <end position="274"/>
    </location>
</feature>
<accession>A0ABW1WVU5</accession>
<keyword evidence="1" id="KW-1133">Transmembrane helix</keyword>
<keyword evidence="4" id="KW-1185">Reference proteome</keyword>
<name>A0ABW1WVU5_9HYPH</name>
<feature type="transmembrane region" description="Helical" evidence="1">
    <location>
        <begin position="183"/>
        <end position="202"/>
    </location>
</feature>
<sequence length="288" mass="31932">MLHDLPLHALTALYLLIAAVTAVALDATDRLVLTVYLWLWMRAAALCLVMYLLVVEVTISAIGRSRRPLTAAVIRMWGRIGFRALPALALLINMAVFYGAFTSLKNMLPLFALDWQDKQIADFSRWLHFGYTPWRLLHLVLGQPAVTRFVEFLYVPVWLGLLIGLPILLGLRRDLAQLRVRYILTMFLCFALLGNAVAALGMSGGPAFYGQITGDHARYGELIDYLAFSSGRPFSAWDIQQYLWACFQAGKPQLGSGISAFPSLHVAMATLFVELCRILGDGGGQAAR</sequence>
<dbReference type="EMBL" id="JBHSTT010000082">
    <property type="protein sequence ID" value="MFC6391767.1"/>
    <property type="molecule type" value="Genomic_DNA"/>
</dbReference>
<organism evidence="3 4">
    <name type="scientific">Methylorubrum zatmanii</name>
    <dbReference type="NCBI Taxonomy" id="29429"/>
    <lineage>
        <taxon>Bacteria</taxon>
        <taxon>Pseudomonadati</taxon>
        <taxon>Pseudomonadota</taxon>
        <taxon>Alphaproteobacteria</taxon>
        <taxon>Hyphomicrobiales</taxon>
        <taxon>Methylobacteriaceae</taxon>
        <taxon>Methylorubrum</taxon>
    </lineage>
</organism>
<feature type="transmembrane region" description="Helical" evidence="1">
    <location>
        <begin position="37"/>
        <end position="59"/>
    </location>
</feature>
<comment type="caution">
    <text evidence="3">The sequence shown here is derived from an EMBL/GenBank/DDBJ whole genome shotgun (WGS) entry which is preliminary data.</text>
</comment>
<gene>
    <name evidence="3" type="ORF">ACFQDP_20885</name>
</gene>
<feature type="transmembrane region" description="Helical" evidence="1">
    <location>
        <begin position="7"/>
        <end position="25"/>
    </location>
</feature>
<keyword evidence="1" id="KW-0812">Transmembrane</keyword>
<evidence type="ECO:0000313" key="3">
    <source>
        <dbReference type="EMBL" id="MFC6391767.1"/>
    </source>
</evidence>
<evidence type="ECO:0000313" key="4">
    <source>
        <dbReference type="Proteomes" id="UP001596237"/>
    </source>
</evidence>
<dbReference type="InterPro" id="IPR026841">
    <property type="entry name" value="Aur1/Ipt1"/>
</dbReference>
<dbReference type="Proteomes" id="UP001596237">
    <property type="component" value="Unassembled WGS sequence"/>
</dbReference>
<protein>
    <submittedName>
        <fullName evidence="3">Phosphatase PAP2 family protein</fullName>
    </submittedName>
</protein>
<evidence type="ECO:0000256" key="1">
    <source>
        <dbReference type="SAM" id="Phobius"/>
    </source>
</evidence>
<feature type="transmembrane region" description="Helical" evidence="1">
    <location>
        <begin position="152"/>
        <end position="171"/>
    </location>
</feature>